<comment type="subunit">
    <text evidence="5">Homopolymer.</text>
</comment>
<dbReference type="PROSITE" id="PS00859">
    <property type="entry name" value="GTP_CYCLOHYDROL_1_1"/>
    <property type="match status" value="1"/>
</dbReference>
<dbReference type="PANTHER" id="PTHR11109:SF7">
    <property type="entry name" value="GTP CYCLOHYDROLASE 1"/>
    <property type="match status" value="1"/>
</dbReference>
<organism evidence="7 8">
    <name type="scientific">Aneurinibacillus migulanus</name>
    <name type="common">Bacillus migulanus</name>
    <dbReference type="NCBI Taxonomy" id="47500"/>
    <lineage>
        <taxon>Bacteria</taxon>
        <taxon>Bacillati</taxon>
        <taxon>Bacillota</taxon>
        <taxon>Bacilli</taxon>
        <taxon>Bacillales</taxon>
        <taxon>Paenibacillaceae</taxon>
        <taxon>Aneurinibacillus group</taxon>
        <taxon>Aneurinibacillus</taxon>
    </lineage>
</organism>
<comment type="similarity">
    <text evidence="5">Belongs to the GTP cyclohydrolase I family.</text>
</comment>
<keyword evidence="5" id="KW-0479">Metal-binding</keyword>
<evidence type="ECO:0000259" key="6">
    <source>
        <dbReference type="Pfam" id="PF01227"/>
    </source>
</evidence>
<dbReference type="FunFam" id="1.10.286.10:FF:000001">
    <property type="entry name" value="GTP cyclohydrolase 1"/>
    <property type="match status" value="1"/>
</dbReference>
<dbReference type="GO" id="GO:0005737">
    <property type="term" value="C:cytoplasm"/>
    <property type="evidence" value="ECO:0007669"/>
    <property type="project" value="TreeGrafter"/>
</dbReference>
<sequence>MNAMRAEAVKSSTTFTDPIEKHFYDIIHLIGEDPEREGLKETPKRIAKMYREIFSGLNEDPAEVLGKTFPAEGTNDIVIVQDIPFHSVCEHHFVPFFGKVHIGYIPNGRIVGLSKFARLVEILARRPQVQERITNQIVDTIEQVIEPIGVIAVIEAEHMCMSMRGVRKPGSKTRTIARRGIFDKDNGVQEQRFFRLLEKE</sequence>
<keyword evidence="3 5" id="KW-0554">One-carbon metabolism</keyword>
<keyword evidence="8" id="KW-1185">Reference proteome</keyword>
<reference evidence="7 8" key="1">
    <citation type="submission" date="2015-07" db="EMBL/GenBank/DDBJ databases">
        <title>Fjat-14205 dsm 2895.</title>
        <authorList>
            <person name="Liu B."/>
            <person name="Wang J."/>
            <person name="Zhu Y."/>
            <person name="Liu G."/>
            <person name="Chen Q."/>
            <person name="Chen Z."/>
            <person name="Lan J."/>
            <person name="Che J."/>
            <person name="Ge C."/>
            <person name="Shi H."/>
            <person name="Pan Z."/>
            <person name="Liu X."/>
        </authorList>
    </citation>
    <scope>NUCLEOTIDE SEQUENCE [LARGE SCALE GENOMIC DNA]</scope>
    <source>
        <strain evidence="7 8">DSM 2895</strain>
    </source>
</reference>
<comment type="catalytic activity">
    <reaction evidence="1 5">
        <text>GTP + H2O = 7,8-dihydroneopterin 3'-triphosphate + formate + H(+)</text>
        <dbReference type="Rhea" id="RHEA:17473"/>
        <dbReference type="ChEBI" id="CHEBI:15377"/>
        <dbReference type="ChEBI" id="CHEBI:15378"/>
        <dbReference type="ChEBI" id="CHEBI:15740"/>
        <dbReference type="ChEBI" id="CHEBI:37565"/>
        <dbReference type="ChEBI" id="CHEBI:58462"/>
        <dbReference type="EC" id="3.5.4.16"/>
    </reaction>
</comment>
<evidence type="ECO:0000256" key="2">
    <source>
        <dbReference type="ARBA" id="ARBA00005080"/>
    </source>
</evidence>
<accession>A0A0K2WEY2</accession>
<dbReference type="FunFam" id="3.30.1130.10:FF:000001">
    <property type="entry name" value="GTP cyclohydrolase 1"/>
    <property type="match status" value="1"/>
</dbReference>
<dbReference type="PROSITE" id="PS00860">
    <property type="entry name" value="GTP_CYCLOHYDROL_1_2"/>
    <property type="match status" value="1"/>
</dbReference>
<dbReference type="UniPathway" id="UPA00848">
    <property type="reaction ID" value="UER00151"/>
</dbReference>
<feature type="binding site" evidence="5">
    <location>
        <position position="92"/>
    </location>
    <ligand>
        <name>Zn(2+)</name>
        <dbReference type="ChEBI" id="CHEBI:29105"/>
    </ligand>
</feature>
<dbReference type="OrthoDB" id="9801207at2"/>
<evidence type="ECO:0000256" key="3">
    <source>
        <dbReference type="ARBA" id="ARBA00022563"/>
    </source>
</evidence>
<dbReference type="NCBIfam" id="TIGR00063">
    <property type="entry name" value="folE"/>
    <property type="match status" value="1"/>
</dbReference>
<keyword evidence="5" id="KW-0342">GTP-binding</keyword>
<dbReference type="Gene3D" id="1.10.286.10">
    <property type="match status" value="1"/>
</dbReference>
<dbReference type="Gene3D" id="3.30.1130.10">
    <property type="match status" value="1"/>
</dbReference>
<evidence type="ECO:0000256" key="1">
    <source>
        <dbReference type="ARBA" id="ARBA00001052"/>
    </source>
</evidence>
<evidence type="ECO:0000256" key="5">
    <source>
        <dbReference type="HAMAP-Rule" id="MF_00223"/>
    </source>
</evidence>
<dbReference type="GO" id="GO:0008270">
    <property type="term" value="F:zinc ion binding"/>
    <property type="evidence" value="ECO:0007669"/>
    <property type="project" value="UniProtKB-UniRule"/>
</dbReference>
<gene>
    <name evidence="5" type="primary">folE</name>
    <name evidence="7" type="ORF">AF333_25190</name>
</gene>
<dbReference type="Proteomes" id="UP000037269">
    <property type="component" value="Unassembled WGS sequence"/>
</dbReference>
<dbReference type="PATRIC" id="fig|47500.12.peg.5801"/>
<dbReference type="GO" id="GO:0046654">
    <property type="term" value="P:tetrahydrofolate biosynthetic process"/>
    <property type="evidence" value="ECO:0007669"/>
    <property type="project" value="UniProtKB-UniRule"/>
</dbReference>
<dbReference type="GO" id="GO:0003934">
    <property type="term" value="F:GTP cyclohydrolase I activity"/>
    <property type="evidence" value="ECO:0007669"/>
    <property type="project" value="UniProtKB-UniRule"/>
</dbReference>
<dbReference type="InterPro" id="IPR020602">
    <property type="entry name" value="GTP_CycHdrlase_I_dom"/>
</dbReference>
<keyword evidence="5" id="KW-0862">Zinc</keyword>
<dbReference type="NCBIfam" id="NF006825">
    <property type="entry name" value="PRK09347.1-2"/>
    <property type="match status" value="1"/>
</dbReference>
<evidence type="ECO:0000313" key="8">
    <source>
        <dbReference type="Proteomes" id="UP000037269"/>
    </source>
</evidence>
<protein>
    <recommendedName>
        <fullName evidence="5">GTP cyclohydrolase 1</fullName>
        <ecNumber evidence="5">3.5.4.16</ecNumber>
    </recommendedName>
    <alternativeName>
        <fullName evidence="5">GTP cyclohydrolase I</fullName>
        <shortName evidence="5">GTP-CH-I</shortName>
    </alternativeName>
</protein>
<feature type="domain" description="GTP cyclohydrolase I" evidence="6">
    <location>
        <begin position="19"/>
        <end position="191"/>
    </location>
</feature>
<dbReference type="STRING" id="47500.AF333_25190"/>
<dbReference type="EMBL" id="LGUG01000004">
    <property type="protein sequence ID" value="KON98236.1"/>
    <property type="molecule type" value="Genomic_DNA"/>
</dbReference>
<evidence type="ECO:0000313" key="7">
    <source>
        <dbReference type="EMBL" id="KON98236.1"/>
    </source>
</evidence>
<dbReference type="InterPro" id="IPR043133">
    <property type="entry name" value="GTP-CH-I_C/QueF"/>
</dbReference>
<feature type="binding site" evidence="5">
    <location>
        <position position="89"/>
    </location>
    <ligand>
        <name>Zn(2+)</name>
        <dbReference type="ChEBI" id="CHEBI:29105"/>
    </ligand>
</feature>
<dbReference type="GO" id="GO:0005525">
    <property type="term" value="F:GTP binding"/>
    <property type="evidence" value="ECO:0007669"/>
    <property type="project" value="UniProtKB-KW"/>
</dbReference>
<proteinExistence type="inferred from homology"/>
<dbReference type="GO" id="GO:0006730">
    <property type="term" value="P:one-carbon metabolic process"/>
    <property type="evidence" value="ECO:0007669"/>
    <property type="project" value="UniProtKB-UniRule"/>
</dbReference>
<dbReference type="InterPro" id="IPR018234">
    <property type="entry name" value="GTP_CycHdrlase_I_CS"/>
</dbReference>
<feature type="binding site" evidence="5">
    <location>
        <position position="160"/>
    </location>
    <ligand>
        <name>Zn(2+)</name>
        <dbReference type="ChEBI" id="CHEBI:29105"/>
    </ligand>
</feature>
<dbReference type="Pfam" id="PF01227">
    <property type="entry name" value="GTP_cyclohydroI"/>
    <property type="match status" value="1"/>
</dbReference>
<keyword evidence="5" id="KW-0547">Nucleotide-binding</keyword>
<dbReference type="InterPro" id="IPR001474">
    <property type="entry name" value="GTP_CycHdrlase_I"/>
</dbReference>
<dbReference type="HAMAP" id="MF_00223">
    <property type="entry name" value="FolE"/>
    <property type="match status" value="1"/>
</dbReference>
<dbReference type="InterPro" id="IPR043134">
    <property type="entry name" value="GTP-CH-I_N"/>
</dbReference>
<dbReference type="AlphaFoldDB" id="A0A0K2WEY2"/>
<dbReference type="NCBIfam" id="NF006826">
    <property type="entry name" value="PRK09347.1-3"/>
    <property type="match status" value="1"/>
</dbReference>
<keyword evidence="4 5" id="KW-0378">Hydrolase</keyword>
<dbReference type="SUPFAM" id="SSF55620">
    <property type="entry name" value="Tetrahydrobiopterin biosynthesis enzymes-like"/>
    <property type="match status" value="1"/>
</dbReference>
<dbReference type="PANTHER" id="PTHR11109">
    <property type="entry name" value="GTP CYCLOHYDROLASE I"/>
    <property type="match status" value="1"/>
</dbReference>
<dbReference type="EC" id="3.5.4.16" evidence="5"/>
<evidence type="ECO:0000256" key="4">
    <source>
        <dbReference type="ARBA" id="ARBA00022801"/>
    </source>
</evidence>
<dbReference type="GO" id="GO:0006729">
    <property type="term" value="P:tetrahydrobiopterin biosynthetic process"/>
    <property type="evidence" value="ECO:0007669"/>
    <property type="project" value="TreeGrafter"/>
</dbReference>
<name>A0A0K2WEY2_ANEMI</name>
<comment type="pathway">
    <text evidence="2 5">Cofactor biosynthesis; 7,8-dihydroneopterin triphosphate biosynthesis; 7,8-dihydroneopterin triphosphate from GTP: step 1/1.</text>
</comment>
<comment type="caution">
    <text evidence="7">The sequence shown here is derived from an EMBL/GenBank/DDBJ whole genome shotgun (WGS) entry which is preliminary data.</text>
</comment>